<dbReference type="InterPro" id="IPR001932">
    <property type="entry name" value="PPM-type_phosphatase-like_dom"/>
</dbReference>
<evidence type="ECO:0000256" key="2">
    <source>
        <dbReference type="ARBA" id="ARBA00022737"/>
    </source>
</evidence>
<feature type="compositionally biased region" description="Polar residues" evidence="3">
    <location>
        <begin position="739"/>
        <end position="753"/>
    </location>
</feature>
<feature type="region of interest" description="Disordered" evidence="3">
    <location>
        <begin position="709"/>
        <end position="772"/>
    </location>
</feature>
<dbReference type="PROSITE" id="PS51746">
    <property type="entry name" value="PPM_2"/>
    <property type="match status" value="1"/>
</dbReference>
<dbReference type="SUPFAM" id="SSF81606">
    <property type="entry name" value="PP2C-like"/>
    <property type="match status" value="1"/>
</dbReference>
<dbReference type="EMBL" id="JANTQA010000070">
    <property type="protein sequence ID" value="KAJ3425435.1"/>
    <property type="molecule type" value="Genomic_DNA"/>
</dbReference>
<dbReference type="InterPro" id="IPR001611">
    <property type="entry name" value="Leu-rich_rpt"/>
</dbReference>
<feature type="domain" description="PPM-type phosphatase" evidence="4">
    <location>
        <begin position="278"/>
        <end position="664"/>
    </location>
</feature>
<feature type="compositionally biased region" description="Low complexity" evidence="3">
    <location>
        <begin position="460"/>
        <end position="471"/>
    </location>
</feature>
<dbReference type="AlphaFoldDB" id="A0AAV7Y976"/>
<dbReference type="Gene3D" id="3.80.10.10">
    <property type="entry name" value="Ribonuclease Inhibitor"/>
    <property type="match status" value="2"/>
</dbReference>
<evidence type="ECO:0000256" key="1">
    <source>
        <dbReference type="ARBA" id="ARBA00022614"/>
    </source>
</evidence>
<evidence type="ECO:0000313" key="5">
    <source>
        <dbReference type="EMBL" id="KAJ3425435.1"/>
    </source>
</evidence>
<feature type="region of interest" description="Disordered" evidence="3">
    <location>
        <begin position="400"/>
        <end position="477"/>
    </location>
</feature>
<dbReference type="Pfam" id="PF13855">
    <property type="entry name" value="LRR_8"/>
    <property type="match status" value="1"/>
</dbReference>
<dbReference type="Pfam" id="PF00481">
    <property type="entry name" value="PP2C"/>
    <property type="match status" value="1"/>
</dbReference>
<name>A0AAV7Y976_9EUKA</name>
<dbReference type="SMART" id="SM00332">
    <property type="entry name" value="PP2Cc"/>
    <property type="match status" value="1"/>
</dbReference>
<dbReference type="InterPro" id="IPR003591">
    <property type="entry name" value="Leu-rich_rpt_typical-subtyp"/>
</dbReference>
<protein>
    <submittedName>
        <fullName evidence="5">Phosphatase 2c</fullName>
    </submittedName>
</protein>
<feature type="compositionally biased region" description="Low complexity" evidence="3">
    <location>
        <begin position="400"/>
        <end position="414"/>
    </location>
</feature>
<proteinExistence type="predicted"/>
<dbReference type="SMART" id="SM00369">
    <property type="entry name" value="LRR_TYP"/>
    <property type="match status" value="2"/>
</dbReference>
<dbReference type="PROSITE" id="PS51450">
    <property type="entry name" value="LRR"/>
    <property type="match status" value="2"/>
</dbReference>
<feature type="compositionally biased region" description="Low complexity" evidence="3">
    <location>
        <begin position="762"/>
        <end position="771"/>
    </location>
</feature>
<dbReference type="InterPro" id="IPR036457">
    <property type="entry name" value="PPM-type-like_dom_sf"/>
</dbReference>
<dbReference type="GO" id="GO:0004722">
    <property type="term" value="F:protein serine/threonine phosphatase activity"/>
    <property type="evidence" value="ECO:0007669"/>
    <property type="project" value="InterPro"/>
</dbReference>
<sequence length="863" mass="98568">MKSLCGLDLSSNKINNIYISFKELNSLTMLNLSDNKIKMLPKRFFLLNTTNKFSTLSIDLSFNKLTKFQQAWSKLMNLRSLDLSFNQISAFPSEIFKRLISLETLKIAQNNAKNLNLISFVKLNPNLLFLHLEGNEINEKFLKRLLELKPIKRNKQSKRKTLVKVNMKKYGNNNNNQNNNRVTQLMQILPNGMIQWNCYKNGLQEILIGGAVNSNSKTNKHKNKKINNSKSNNYNDNNGNSNTSSSSGSSSSKYTHRINKKNASQICRKINICSKQFKIGYSETIGKRFDMEDAININTEFSLKDSLSLFALYDGHSGRESVNYVSHQFSKIFFEQLYSRSRSRIKSKSRNNSISKIIPTSNKSNRLSRSISDDRKATIFISQKQNINYQKIKIITSSSSNNSISSSLSCSSKISKNKNNKKINKQNSTNIEAEDDNDGHTQFNNHNSTSNKQKFKKKSQQISNHNHNNNNSLPKNSIYQHKNLSKYIYKIFKKSFKIMNSKLLKQKETSGSTAVVVLIGKTNIFCANAGDSRAVLFRGGKAIRLSFDHKPYLPEERKRIKQSGGFVSENFRVNSGIAVSRGFGDYKFRNQLTCNPYFSSLERNENEDQFIILACDGVWDVLTDDQAVDIVWKSKNVESAAIKIRNYATVQQSTDNISVIVIDLQPNVSLKERAKQLLKNNSFQSNSKTNLPHNPFDHVSSLANTTNLTKSNSINQSNLNRSNNSSDSNSNDKKHEQRQYSNTVHSDQNNEVGNGNDKEIQSTKSNKSNMKNFKKKLKIHKPYKSEPLLFNNTQISQNQIKNKLISKQNSQVNNLSELIQFKENNFINQNINIIFPLKSTQNGWFELKESNAEELIELMKLEL</sequence>
<feature type="region of interest" description="Disordered" evidence="3">
    <location>
        <begin position="346"/>
        <end position="369"/>
    </location>
</feature>
<comment type="caution">
    <text evidence="5">The sequence shown here is derived from an EMBL/GenBank/DDBJ whole genome shotgun (WGS) entry which is preliminary data.</text>
</comment>
<dbReference type="SUPFAM" id="SSF52075">
    <property type="entry name" value="Outer arm dynein light chain 1"/>
    <property type="match status" value="1"/>
</dbReference>
<dbReference type="InterPro" id="IPR015655">
    <property type="entry name" value="PP2C"/>
</dbReference>
<feature type="region of interest" description="Disordered" evidence="3">
    <location>
        <begin position="213"/>
        <end position="257"/>
    </location>
</feature>
<dbReference type="Gene3D" id="3.60.40.10">
    <property type="entry name" value="PPM-type phosphatase domain"/>
    <property type="match status" value="1"/>
</dbReference>
<evidence type="ECO:0000256" key="3">
    <source>
        <dbReference type="SAM" id="MobiDB-lite"/>
    </source>
</evidence>
<dbReference type="CDD" id="cd00143">
    <property type="entry name" value="PP2Cc"/>
    <property type="match status" value="1"/>
</dbReference>
<evidence type="ECO:0000313" key="6">
    <source>
        <dbReference type="Proteomes" id="UP001146793"/>
    </source>
</evidence>
<feature type="compositionally biased region" description="Basic residues" evidence="3">
    <location>
        <begin position="218"/>
        <end position="227"/>
    </location>
</feature>
<feature type="compositionally biased region" description="Low complexity" evidence="3">
    <location>
        <begin position="228"/>
        <end position="253"/>
    </location>
</feature>
<feature type="compositionally biased region" description="Low complexity" evidence="3">
    <location>
        <begin position="711"/>
        <end position="729"/>
    </location>
</feature>
<feature type="compositionally biased region" description="Polar residues" evidence="3">
    <location>
        <begin position="359"/>
        <end position="369"/>
    </location>
</feature>
<keyword evidence="1" id="KW-0433">Leucine-rich repeat</keyword>
<evidence type="ECO:0000259" key="4">
    <source>
        <dbReference type="PROSITE" id="PS51746"/>
    </source>
</evidence>
<accession>A0AAV7Y976</accession>
<organism evidence="5 6">
    <name type="scientific">Anaeramoeba flamelloides</name>
    <dbReference type="NCBI Taxonomy" id="1746091"/>
    <lineage>
        <taxon>Eukaryota</taxon>
        <taxon>Metamonada</taxon>
        <taxon>Anaeramoebidae</taxon>
        <taxon>Anaeramoeba</taxon>
    </lineage>
</organism>
<dbReference type="PANTHER" id="PTHR47992">
    <property type="entry name" value="PROTEIN PHOSPHATASE"/>
    <property type="match status" value="1"/>
</dbReference>
<feature type="compositionally biased region" description="Basic residues" evidence="3">
    <location>
        <begin position="415"/>
        <end position="424"/>
    </location>
</feature>
<keyword evidence="2" id="KW-0677">Repeat</keyword>
<dbReference type="InterPro" id="IPR032675">
    <property type="entry name" value="LRR_dom_sf"/>
</dbReference>
<gene>
    <name evidence="5" type="ORF">M0812_27875</name>
</gene>
<reference evidence="5" key="1">
    <citation type="submission" date="2022-08" db="EMBL/GenBank/DDBJ databases">
        <title>Novel sulphate-reducing endosymbionts in the free-living metamonad Anaeramoeba.</title>
        <authorList>
            <person name="Jerlstrom-Hultqvist J."/>
            <person name="Cepicka I."/>
            <person name="Gallot-Lavallee L."/>
            <person name="Salas-Leiva D."/>
            <person name="Curtis B.A."/>
            <person name="Zahonova K."/>
            <person name="Pipaliya S."/>
            <person name="Dacks J."/>
            <person name="Roger A.J."/>
        </authorList>
    </citation>
    <scope>NUCLEOTIDE SEQUENCE</scope>
    <source>
        <strain evidence="5">Busselton2</strain>
    </source>
</reference>
<dbReference type="Proteomes" id="UP001146793">
    <property type="component" value="Unassembled WGS sequence"/>
</dbReference>